<organism evidence="2 3">
    <name type="scientific">Draconibacterium sediminis</name>
    <dbReference type="NCBI Taxonomy" id="1544798"/>
    <lineage>
        <taxon>Bacteria</taxon>
        <taxon>Pseudomonadati</taxon>
        <taxon>Bacteroidota</taxon>
        <taxon>Bacteroidia</taxon>
        <taxon>Marinilabiliales</taxon>
        <taxon>Prolixibacteraceae</taxon>
        <taxon>Draconibacterium</taxon>
    </lineage>
</organism>
<name>A0A0D8JBY4_9BACT</name>
<evidence type="ECO:0000256" key="1">
    <source>
        <dbReference type="SAM" id="Phobius"/>
    </source>
</evidence>
<dbReference type="OrthoDB" id="1121342at2"/>
<keyword evidence="1" id="KW-1133">Transmembrane helix</keyword>
<evidence type="ECO:0000313" key="2">
    <source>
        <dbReference type="EMBL" id="KJF44041.1"/>
    </source>
</evidence>
<keyword evidence="1" id="KW-0472">Membrane</keyword>
<dbReference type="EMBL" id="JRHC01000001">
    <property type="protein sequence ID" value="KJF44041.1"/>
    <property type="molecule type" value="Genomic_DNA"/>
</dbReference>
<accession>A0A0D8JBY4</accession>
<keyword evidence="3" id="KW-1185">Reference proteome</keyword>
<feature type="transmembrane region" description="Helical" evidence="1">
    <location>
        <begin position="61"/>
        <end position="80"/>
    </location>
</feature>
<gene>
    <name evidence="2" type="ORF">LH29_00400</name>
</gene>
<keyword evidence="1" id="KW-0812">Transmembrane</keyword>
<dbReference type="Proteomes" id="UP000032544">
    <property type="component" value="Unassembled WGS sequence"/>
</dbReference>
<sequence length="169" mass="19059">MKAKNKQMHRGLTKTDRKNLRDQCKMGLILSLLVFVLATVIGVTIYELSFDTNPNGLNLKIAGLITIGTLSSAVLLNFLICNKYYRDLQFNEKVQVIKTLMNKSKSTIYHASALGSNMSKAYTEKFEFVVDGINFNVDKELFELCAEGDQLIFNYAPKSEYLLSIEKGN</sequence>
<reference evidence="2 3" key="1">
    <citation type="submission" date="2014-09" db="EMBL/GenBank/DDBJ databases">
        <title>Draft Genome Sequence of Draconibacterium sp. JN14CK-3.</title>
        <authorList>
            <person name="Dong C."/>
            <person name="Lai Q."/>
            <person name="Shao Z."/>
        </authorList>
    </citation>
    <scope>NUCLEOTIDE SEQUENCE [LARGE SCALE GENOMIC DNA]</scope>
    <source>
        <strain evidence="2 3">JN14CK-3</strain>
    </source>
</reference>
<proteinExistence type="predicted"/>
<dbReference type="AlphaFoldDB" id="A0A0D8JBY4"/>
<evidence type="ECO:0000313" key="3">
    <source>
        <dbReference type="Proteomes" id="UP000032544"/>
    </source>
</evidence>
<dbReference type="RefSeq" id="WP_045025602.1">
    <property type="nucleotide sequence ID" value="NZ_JRHC01000001.1"/>
</dbReference>
<feature type="transmembrane region" description="Helical" evidence="1">
    <location>
        <begin position="27"/>
        <end position="49"/>
    </location>
</feature>
<comment type="caution">
    <text evidence="2">The sequence shown here is derived from an EMBL/GenBank/DDBJ whole genome shotgun (WGS) entry which is preliminary data.</text>
</comment>
<protein>
    <submittedName>
        <fullName evidence="2">Uncharacterized protein</fullName>
    </submittedName>
</protein>